<dbReference type="InterPro" id="IPR037294">
    <property type="entry name" value="ABC_BtuC-like"/>
</dbReference>
<dbReference type="AlphaFoldDB" id="A0A2V1HV91"/>
<dbReference type="FunFam" id="1.10.3470.10:FF:000001">
    <property type="entry name" value="Vitamin B12 ABC transporter permease BtuC"/>
    <property type="match status" value="1"/>
</dbReference>
<comment type="subcellular location">
    <subcellularLocation>
        <location evidence="1">Cell membrane</location>
        <topology evidence="1">Multi-pass membrane protein</topology>
    </subcellularLocation>
</comment>
<feature type="transmembrane region" description="Helical" evidence="8">
    <location>
        <begin position="241"/>
        <end position="263"/>
    </location>
</feature>
<dbReference type="EMBL" id="QEOP01000002">
    <property type="protein sequence ID" value="PVZ94959.1"/>
    <property type="molecule type" value="Genomic_DNA"/>
</dbReference>
<organism evidence="9 10">
    <name type="scientific">Amnibacterium flavum</name>
    <dbReference type="NCBI Taxonomy" id="2173173"/>
    <lineage>
        <taxon>Bacteria</taxon>
        <taxon>Bacillati</taxon>
        <taxon>Actinomycetota</taxon>
        <taxon>Actinomycetes</taxon>
        <taxon>Micrococcales</taxon>
        <taxon>Microbacteriaceae</taxon>
        <taxon>Amnibacterium</taxon>
    </lineage>
</organism>
<feature type="transmembrane region" description="Helical" evidence="8">
    <location>
        <begin position="122"/>
        <end position="141"/>
    </location>
</feature>
<evidence type="ECO:0000313" key="10">
    <source>
        <dbReference type="Proteomes" id="UP000244893"/>
    </source>
</evidence>
<dbReference type="OrthoDB" id="9782305at2"/>
<accession>A0A2V1HV91</accession>
<feature type="transmembrane region" description="Helical" evidence="8">
    <location>
        <begin position="66"/>
        <end position="83"/>
    </location>
</feature>
<dbReference type="Gene3D" id="1.10.3470.10">
    <property type="entry name" value="ABC transporter involved in vitamin B12 uptake, BtuC"/>
    <property type="match status" value="1"/>
</dbReference>
<feature type="transmembrane region" description="Helical" evidence="8">
    <location>
        <begin position="313"/>
        <end position="332"/>
    </location>
</feature>
<keyword evidence="3" id="KW-0813">Transport</keyword>
<evidence type="ECO:0000256" key="8">
    <source>
        <dbReference type="SAM" id="Phobius"/>
    </source>
</evidence>
<keyword evidence="7 8" id="KW-0472">Membrane</keyword>
<evidence type="ECO:0000256" key="3">
    <source>
        <dbReference type="ARBA" id="ARBA00022448"/>
    </source>
</evidence>
<dbReference type="InterPro" id="IPR000522">
    <property type="entry name" value="ABC_transptr_permease_BtuC"/>
</dbReference>
<evidence type="ECO:0000256" key="7">
    <source>
        <dbReference type="ARBA" id="ARBA00023136"/>
    </source>
</evidence>
<evidence type="ECO:0000256" key="1">
    <source>
        <dbReference type="ARBA" id="ARBA00004651"/>
    </source>
</evidence>
<keyword evidence="6 8" id="KW-1133">Transmembrane helix</keyword>
<gene>
    <name evidence="9" type="ORF">DDQ50_14245</name>
</gene>
<keyword evidence="5 8" id="KW-0812">Transmembrane</keyword>
<evidence type="ECO:0000256" key="2">
    <source>
        <dbReference type="ARBA" id="ARBA00007935"/>
    </source>
</evidence>
<sequence length="337" mass="34585">MKRPASRRARLTLGLAIGIVGLAVASALSLVFGSRIVSMDEILSGLFNRDPESFGAIAVASRMPRTVLAILVGGALGLAGAVMQGATRNPLADPGILGINLGSALAVVVGIAVFDIDSARQYIWFALAGAALASLLVYAIASRGREGATPLKLALAGAATSAALSSLVSAVLLTRTDVFDVFRFWQVGGVGGADFGQIAEIAPFLLAGLVLALFSARGLDVLALGDDLARGLGAHVGRSRAIAGLSAVLLAGAATAIAGPIGFVGLVVPHAVRFFTGPHHRWLIPYSVLFGAILLVVADVVGRVIARPTDIQVGIMTAIIGAPFFIFLIRRAKVREL</sequence>
<dbReference type="GO" id="GO:0033214">
    <property type="term" value="P:siderophore-iron import into cell"/>
    <property type="evidence" value="ECO:0007669"/>
    <property type="project" value="TreeGrafter"/>
</dbReference>
<feature type="transmembrane region" description="Helical" evidence="8">
    <location>
        <begin position="283"/>
        <end position="301"/>
    </location>
</feature>
<keyword evidence="10" id="KW-1185">Reference proteome</keyword>
<dbReference type="GO" id="GO:0005886">
    <property type="term" value="C:plasma membrane"/>
    <property type="evidence" value="ECO:0007669"/>
    <property type="project" value="UniProtKB-SubCell"/>
</dbReference>
<evidence type="ECO:0000313" key="9">
    <source>
        <dbReference type="EMBL" id="PVZ94959.1"/>
    </source>
</evidence>
<feature type="transmembrane region" description="Helical" evidence="8">
    <location>
        <begin position="95"/>
        <end position="116"/>
    </location>
</feature>
<dbReference type="GO" id="GO:0022857">
    <property type="term" value="F:transmembrane transporter activity"/>
    <property type="evidence" value="ECO:0007669"/>
    <property type="project" value="InterPro"/>
</dbReference>
<dbReference type="PANTHER" id="PTHR30472:SF1">
    <property type="entry name" value="FE(3+) DICITRATE TRANSPORT SYSTEM PERMEASE PROTEIN FECC-RELATED"/>
    <property type="match status" value="1"/>
</dbReference>
<dbReference type="Proteomes" id="UP000244893">
    <property type="component" value="Unassembled WGS sequence"/>
</dbReference>
<evidence type="ECO:0000256" key="6">
    <source>
        <dbReference type="ARBA" id="ARBA00022989"/>
    </source>
</evidence>
<name>A0A2V1HV91_9MICO</name>
<evidence type="ECO:0000256" key="4">
    <source>
        <dbReference type="ARBA" id="ARBA00022475"/>
    </source>
</evidence>
<dbReference type="SUPFAM" id="SSF81345">
    <property type="entry name" value="ABC transporter involved in vitamin B12 uptake, BtuC"/>
    <property type="match status" value="1"/>
</dbReference>
<feature type="transmembrane region" description="Helical" evidence="8">
    <location>
        <begin position="153"/>
        <end position="173"/>
    </location>
</feature>
<feature type="transmembrane region" description="Helical" evidence="8">
    <location>
        <begin position="201"/>
        <end position="220"/>
    </location>
</feature>
<comment type="similarity">
    <text evidence="2">Belongs to the binding-protein-dependent transport system permease family. FecCD subfamily.</text>
</comment>
<dbReference type="PANTHER" id="PTHR30472">
    <property type="entry name" value="FERRIC ENTEROBACTIN TRANSPORT SYSTEM PERMEASE PROTEIN"/>
    <property type="match status" value="1"/>
</dbReference>
<protein>
    <submittedName>
        <fullName evidence="9">Iron ABC transporter permease</fullName>
    </submittedName>
</protein>
<dbReference type="CDD" id="cd06550">
    <property type="entry name" value="TM_ABC_iron-siderophores_like"/>
    <property type="match status" value="1"/>
</dbReference>
<dbReference type="Pfam" id="PF01032">
    <property type="entry name" value="FecCD"/>
    <property type="match status" value="1"/>
</dbReference>
<comment type="caution">
    <text evidence="9">The sequence shown here is derived from an EMBL/GenBank/DDBJ whole genome shotgun (WGS) entry which is preliminary data.</text>
</comment>
<evidence type="ECO:0000256" key="5">
    <source>
        <dbReference type="ARBA" id="ARBA00022692"/>
    </source>
</evidence>
<keyword evidence="4" id="KW-1003">Cell membrane</keyword>
<proteinExistence type="inferred from homology"/>
<reference evidence="9 10" key="1">
    <citation type="submission" date="2018-05" db="EMBL/GenBank/DDBJ databases">
        <title>Amnibacterium sp. M8JJ-5, whole genome shotgun sequence.</title>
        <authorList>
            <person name="Tuo L."/>
        </authorList>
    </citation>
    <scope>NUCLEOTIDE SEQUENCE [LARGE SCALE GENOMIC DNA]</scope>
    <source>
        <strain evidence="9 10">M8JJ-5</strain>
    </source>
</reference>